<feature type="region of interest" description="Disordered" evidence="1">
    <location>
        <begin position="1"/>
        <end position="30"/>
    </location>
</feature>
<evidence type="ECO:0000313" key="2">
    <source>
        <dbReference type="EMBL" id="ELS57126.1"/>
    </source>
</evidence>
<gene>
    <name evidence="2" type="ORF">STVIR_1981</name>
</gene>
<feature type="compositionally biased region" description="Basic and acidic residues" evidence="1">
    <location>
        <begin position="1"/>
        <end position="18"/>
    </location>
</feature>
<sequence length="30" mass="3083">MVGRRRAADRLTGAREPEAVNGQNGEGASG</sequence>
<proteinExistence type="predicted"/>
<accession>L8PHU5</accession>
<evidence type="ECO:0000256" key="1">
    <source>
        <dbReference type="SAM" id="MobiDB-lite"/>
    </source>
</evidence>
<organism evidence="2 3">
    <name type="scientific">Streptomyces viridochromogenes Tue57</name>
    <dbReference type="NCBI Taxonomy" id="1160705"/>
    <lineage>
        <taxon>Bacteria</taxon>
        <taxon>Bacillati</taxon>
        <taxon>Actinomycetota</taxon>
        <taxon>Actinomycetes</taxon>
        <taxon>Kitasatosporales</taxon>
        <taxon>Streptomycetaceae</taxon>
        <taxon>Streptomyces</taxon>
    </lineage>
</organism>
<dbReference type="AlphaFoldDB" id="L8PHU5"/>
<protein>
    <submittedName>
        <fullName evidence="2">Uncharacterized protein</fullName>
    </submittedName>
</protein>
<comment type="caution">
    <text evidence="2">The sequence shown here is derived from an EMBL/GenBank/DDBJ whole genome shotgun (WGS) entry which is preliminary data.</text>
</comment>
<reference evidence="2 3" key="1">
    <citation type="journal article" date="2013" name="Genome Announc.">
        <title>Draft Genome Sequence of Streptomyces viridochromogenes Strain Tu57, Producer of Avilamycin.</title>
        <authorList>
            <person name="Gruning B.A."/>
            <person name="Erxleben A."/>
            <person name="Hahnlein A."/>
            <person name="Gunther S."/>
        </authorList>
    </citation>
    <scope>NUCLEOTIDE SEQUENCE [LARGE SCALE GENOMIC DNA]</scope>
    <source>
        <strain evidence="2 3">Tue57</strain>
    </source>
</reference>
<dbReference type="EMBL" id="AMLP01000064">
    <property type="protein sequence ID" value="ELS57126.1"/>
    <property type="molecule type" value="Genomic_DNA"/>
</dbReference>
<name>L8PHU5_STRVR</name>
<dbReference type="Proteomes" id="UP000011205">
    <property type="component" value="Unassembled WGS sequence"/>
</dbReference>
<evidence type="ECO:0000313" key="3">
    <source>
        <dbReference type="Proteomes" id="UP000011205"/>
    </source>
</evidence>